<dbReference type="EMBL" id="JASSZA010000009">
    <property type="protein sequence ID" value="KAK2101487.1"/>
    <property type="molecule type" value="Genomic_DNA"/>
</dbReference>
<evidence type="ECO:0000256" key="1">
    <source>
        <dbReference type="SAM" id="MobiDB-lite"/>
    </source>
</evidence>
<keyword evidence="3" id="KW-1185">Reference proteome</keyword>
<feature type="region of interest" description="Disordered" evidence="1">
    <location>
        <begin position="193"/>
        <end position="273"/>
    </location>
</feature>
<evidence type="ECO:0000313" key="2">
    <source>
        <dbReference type="EMBL" id="KAK2101487.1"/>
    </source>
</evidence>
<name>A0ABQ9UWU3_SAGOE</name>
<reference evidence="2 3" key="1">
    <citation type="submission" date="2023-05" db="EMBL/GenBank/DDBJ databases">
        <title>B98-5 Cell Line De Novo Hybrid Assembly: An Optical Mapping Approach.</title>
        <authorList>
            <person name="Kananen K."/>
            <person name="Auerbach J.A."/>
            <person name="Kautto E."/>
            <person name="Blachly J.S."/>
        </authorList>
    </citation>
    <scope>NUCLEOTIDE SEQUENCE [LARGE SCALE GENOMIC DNA]</scope>
    <source>
        <strain evidence="2">B95-8</strain>
        <tissue evidence="2">Cell line</tissue>
    </source>
</reference>
<proteinExistence type="predicted"/>
<dbReference type="Proteomes" id="UP001266305">
    <property type="component" value="Unassembled WGS sequence"/>
</dbReference>
<organism evidence="2 3">
    <name type="scientific">Saguinus oedipus</name>
    <name type="common">Cotton-top tamarin</name>
    <name type="synonym">Oedipomidas oedipus</name>
    <dbReference type="NCBI Taxonomy" id="9490"/>
    <lineage>
        <taxon>Eukaryota</taxon>
        <taxon>Metazoa</taxon>
        <taxon>Chordata</taxon>
        <taxon>Craniata</taxon>
        <taxon>Vertebrata</taxon>
        <taxon>Euteleostomi</taxon>
        <taxon>Mammalia</taxon>
        <taxon>Eutheria</taxon>
        <taxon>Euarchontoglires</taxon>
        <taxon>Primates</taxon>
        <taxon>Haplorrhini</taxon>
        <taxon>Platyrrhini</taxon>
        <taxon>Cebidae</taxon>
        <taxon>Callitrichinae</taxon>
        <taxon>Saguinus</taxon>
    </lineage>
</organism>
<dbReference type="InterPro" id="IPR042918">
    <property type="entry name" value="PLEKHG6"/>
</dbReference>
<accession>A0ABQ9UWU3</accession>
<protein>
    <submittedName>
        <fullName evidence="2">Uncharacterized protein</fullName>
    </submittedName>
</protein>
<dbReference type="PANTHER" id="PTHR47671:SF1">
    <property type="entry name" value="PLECKSTRIN HOMOLOGY DOMAIN-CONTAINING FAMILY G MEMBER 6"/>
    <property type="match status" value="1"/>
</dbReference>
<feature type="compositionally biased region" description="Polar residues" evidence="1">
    <location>
        <begin position="245"/>
        <end position="256"/>
    </location>
</feature>
<comment type="caution">
    <text evidence="2">The sequence shown here is derived from an EMBL/GenBank/DDBJ whole genome shotgun (WGS) entry which is preliminary data.</text>
</comment>
<sequence length="273" mass="29541">MQALGPPNEGPLQGLVASRIETYGGRHRASAQSSAGSLYPRGGPVPENYKRPECHVYHALSMYTSWYREQEAVGAHSPELRDVCACAPAWQEAPLLPQTPLGRQTVMPLPTQLSLAGSGRCDSGQEQPTPNWFAVRGEPAQLTRVGDDIQSQAWPLLLHWVSVEREAAPELPLLLPQDPSRRRLQQYVPFAKGSGQARGLSPMMFRDSEPEKRHGGHMGTGPPHSPKLKVRGSLSHPHAYGPNCDGSTDDQQTPGAESTGPGGYCLPVRHGSA</sequence>
<evidence type="ECO:0000313" key="3">
    <source>
        <dbReference type="Proteomes" id="UP001266305"/>
    </source>
</evidence>
<dbReference type="PANTHER" id="PTHR47671">
    <property type="entry name" value="PLECKSTRIN DOMAIN-CONTAINING FAMILY G MEMBER 6"/>
    <property type="match status" value="1"/>
</dbReference>
<gene>
    <name evidence="2" type="ORF">P7K49_019153</name>
</gene>